<feature type="compositionally biased region" description="Basic residues" evidence="1">
    <location>
        <begin position="76"/>
        <end position="86"/>
    </location>
</feature>
<proteinExistence type="predicted"/>
<evidence type="ECO:0000313" key="2">
    <source>
        <dbReference type="EMBL" id="XCH45261.1"/>
    </source>
</evidence>
<feature type="compositionally biased region" description="Basic and acidic residues" evidence="1">
    <location>
        <begin position="65"/>
        <end position="75"/>
    </location>
</feature>
<reference evidence="2" key="1">
    <citation type="submission" date="2024-06" db="EMBL/GenBank/DDBJ databases">
        <authorList>
            <person name="Yerushalmy O."/>
            <person name="Alkalay-Oren S."/>
            <person name="Coppenhagn-Glazer S."/>
            <person name="Hazan R."/>
        </authorList>
    </citation>
    <scope>NUCLEOTIDE SEQUENCE</scope>
</reference>
<feature type="region of interest" description="Disordered" evidence="1">
    <location>
        <begin position="65"/>
        <end position="135"/>
    </location>
</feature>
<protein>
    <submittedName>
        <fullName evidence="2">Uncharacterized protein</fullName>
    </submittedName>
</protein>
<name>A0AAU8GVY4_9VIRU</name>
<evidence type="ECO:0000256" key="1">
    <source>
        <dbReference type="SAM" id="MobiDB-lite"/>
    </source>
</evidence>
<dbReference type="EMBL" id="PP931175">
    <property type="protein sequence ID" value="XCH45261.1"/>
    <property type="molecule type" value="Genomic_DNA"/>
</dbReference>
<organism evidence="2">
    <name type="scientific">Pseudomonas phage PACT201</name>
    <dbReference type="NCBI Taxonomy" id="3230130"/>
    <lineage>
        <taxon>Viruses</taxon>
    </lineage>
</organism>
<sequence length="135" mass="15215">MPLLFRKTTLEAVLRPQLRAGKRAGYAPLRTCSRQVARSWTTHRPCRATSMRRARYGLMLVDRRSTALRERDRRQPARHHSRRHRAYAPPSGVSGNRRAANRSHPLGDPSGATAARVSRPAVSCSTPSHWDADRA</sequence>
<accession>A0AAU8GVY4</accession>